<dbReference type="Proteomes" id="UP001295444">
    <property type="component" value="Chromosome 05"/>
</dbReference>
<evidence type="ECO:0000313" key="2">
    <source>
        <dbReference type="EMBL" id="CAH2292766.1"/>
    </source>
</evidence>
<dbReference type="EMBL" id="OW240916">
    <property type="protein sequence ID" value="CAH2292766.1"/>
    <property type="molecule type" value="Genomic_DNA"/>
</dbReference>
<organism evidence="2 3">
    <name type="scientific">Pelobates cultripes</name>
    <name type="common">Western spadefoot toad</name>
    <dbReference type="NCBI Taxonomy" id="61616"/>
    <lineage>
        <taxon>Eukaryota</taxon>
        <taxon>Metazoa</taxon>
        <taxon>Chordata</taxon>
        <taxon>Craniata</taxon>
        <taxon>Vertebrata</taxon>
        <taxon>Euteleostomi</taxon>
        <taxon>Amphibia</taxon>
        <taxon>Batrachia</taxon>
        <taxon>Anura</taxon>
        <taxon>Pelobatoidea</taxon>
        <taxon>Pelobatidae</taxon>
        <taxon>Pelobates</taxon>
    </lineage>
</organism>
<proteinExistence type="predicted"/>
<keyword evidence="3" id="KW-1185">Reference proteome</keyword>
<evidence type="ECO:0000313" key="3">
    <source>
        <dbReference type="Proteomes" id="UP001295444"/>
    </source>
</evidence>
<evidence type="ECO:0000256" key="1">
    <source>
        <dbReference type="SAM" id="MobiDB-lite"/>
    </source>
</evidence>
<feature type="region of interest" description="Disordered" evidence="1">
    <location>
        <begin position="1"/>
        <end position="31"/>
    </location>
</feature>
<feature type="compositionally biased region" description="Basic and acidic residues" evidence="1">
    <location>
        <begin position="7"/>
        <end position="22"/>
    </location>
</feature>
<sequence>MARQQPKKGELSERQEKEHQGDHPCILRTGGSEKTPLVTFQAEGATGKVCLREVGKHYHLAYKMARIGKRPVSTMLSAHGFQKVEASSSNFNLMWPGTRINPVFVNLSK</sequence>
<dbReference type="AlphaFoldDB" id="A0AAD1S4Q3"/>
<accession>A0AAD1S4Q3</accession>
<name>A0AAD1S4Q3_PELCU</name>
<gene>
    <name evidence="2" type="ORF">PECUL_23A051332</name>
</gene>
<reference evidence="2" key="1">
    <citation type="submission" date="2022-03" db="EMBL/GenBank/DDBJ databases">
        <authorList>
            <person name="Alioto T."/>
            <person name="Alioto T."/>
            <person name="Gomez Garrido J."/>
        </authorList>
    </citation>
    <scope>NUCLEOTIDE SEQUENCE</scope>
</reference>
<protein>
    <submittedName>
        <fullName evidence="2">Tubulin polyglutamylase TTLL5</fullName>
    </submittedName>
</protein>